<protein>
    <submittedName>
        <fullName evidence="2">(apollo) hypothetical protein</fullName>
    </submittedName>
</protein>
<organism evidence="2 3">
    <name type="scientific">Parnassius apollo</name>
    <name type="common">Apollo butterfly</name>
    <name type="synonym">Papilio apollo</name>
    <dbReference type="NCBI Taxonomy" id="110799"/>
    <lineage>
        <taxon>Eukaryota</taxon>
        <taxon>Metazoa</taxon>
        <taxon>Ecdysozoa</taxon>
        <taxon>Arthropoda</taxon>
        <taxon>Hexapoda</taxon>
        <taxon>Insecta</taxon>
        <taxon>Pterygota</taxon>
        <taxon>Neoptera</taxon>
        <taxon>Endopterygota</taxon>
        <taxon>Lepidoptera</taxon>
        <taxon>Glossata</taxon>
        <taxon>Ditrysia</taxon>
        <taxon>Papilionoidea</taxon>
        <taxon>Papilionidae</taxon>
        <taxon>Parnassiinae</taxon>
        <taxon>Parnassini</taxon>
        <taxon>Parnassius</taxon>
        <taxon>Parnassius</taxon>
    </lineage>
</organism>
<dbReference type="AlphaFoldDB" id="A0A8S3XAE0"/>
<dbReference type="EMBL" id="CAJQZP010001037">
    <property type="protein sequence ID" value="CAG5012685.1"/>
    <property type="molecule type" value="Genomic_DNA"/>
</dbReference>
<accession>A0A8S3XAE0</accession>
<gene>
    <name evidence="2" type="ORF">PAPOLLO_LOCUS15839</name>
</gene>
<reference evidence="2" key="1">
    <citation type="submission" date="2021-04" db="EMBL/GenBank/DDBJ databases">
        <authorList>
            <person name="Tunstrom K."/>
        </authorList>
    </citation>
    <scope>NUCLEOTIDE SEQUENCE</scope>
</reference>
<proteinExistence type="predicted"/>
<name>A0A8S3XAE0_PARAO</name>
<evidence type="ECO:0000256" key="1">
    <source>
        <dbReference type="SAM" id="MobiDB-lite"/>
    </source>
</evidence>
<keyword evidence="3" id="KW-1185">Reference proteome</keyword>
<feature type="region of interest" description="Disordered" evidence="1">
    <location>
        <begin position="28"/>
        <end position="69"/>
    </location>
</feature>
<evidence type="ECO:0000313" key="2">
    <source>
        <dbReference type="EMBL" id="CAG5012685.1"/>
    </source>
</evidence>
<comment type="caution">
    <text evidence="2">The sequence shown here is derived from an EMBL/GenBank/DDBJ whole genome shotgun (WGS) entry which is preliminary data.</text>
</comment>
<dbReference type="Proteomes" id="UP000691718">
    <property type="component" value="Unassembled WGS sequence"/>
</dbReference>
<sequence>MRVILLYESAYGGRLRTYTDVSVRCAAPASATQQPNRSTDTFSLGGQGRGASTGARLAASFPAPSLTSP</sequence>
<evidence type="ECO:0000313" key="3">
    <source>
        <dbReference type="Proteomes" id="UP000691718"/>
    </source>
</evidence>
<feature type="compositionally biased region" description="Polar residues" evidence="1">
    <location>
        <begin position="30"/>
        <end position="44"/>
    </location>
</feature>